<evidence type="ECO:0000313" key="1">
    <source>
        <dbReference type="EMBL" id="KAJ8119523.1"/>
    </source>
</evidence>
<dbReference type="Proteomes" id="UP001153332">
    <property type="component" value="Unassembled WGS sequence"/>
</dbReference>
<protein>
    <submittedName>
        <fullName evidence="1">Uncharacterized protein</fullName>
    </submittedName>
</protein>
<accession>A0ACC2IWG4</accession>
<reference evidence="1" key="1">
    <citation type="submission" date="2022-12" db="EMBL/GenBank/DDBJ databases">
        <title>Genome Sequence of Lasiodiplodia mahajangana.</title>
        <authorList>
            <person name="Buettner E."/>
        </authorList>
    </citation>
    <scope>NUCLEOTIDE SEQUENCE</scope>
    <source>
        <strain evidence="1">VT137</strain>
    </source>
</reference>
<sequence>MLISFFLILPRGPLREATKARGYQPGYQPLREDDEPGPSSVDDIPTVNAASGLLAPGAAVASSALSDAGEDSLSKMGANLRRAKSLFFPYMLPLFLVYLAEYVINQGVSPTCRKPRAANAPFAAKFHPKCLRRIHHRVLGGPVPLSEREFSLGATSVSDSAGICIAGFVSMAMEVWLCNYQVQHGRDWCKKIKVG</sequence>
<comment type="caution">
    <text evidence="1">The sequence shown here is derived from an EMBL/GenBank/DDBJ whole genome shotgun (WGS) entry which is preliminary data.</text>
</comment>
<organism evidence="1 2">
    <name type="scientific">Lasiodiplodia mahajangana</name>
    <dbReference type="NCBI Taxonomy" id="1108764"/>
    <lineage>
        <taxon>Eukaryota</taxon>
        <taxon>Fungi</taxon>
        <taxon>Dikarya</taxon>
        <taxon>Ascomycota</taxon>
        <taxon>Pezizomycotina</taxon>
        <taxon>Dothideomycetes</taxon>
        <taxon>Dothideomycetes incertae sedis</taxon>
        <taxon>Botryosphaeriales</taxon>
        <taxon>Botryosphaeriaceae</taxon>
        <taxon>Lasiodiplodia</taxon>
    </lineage>
</organism>
<dbReference type="EMBL" id="JAPUUL010004387">
    <property type="protein sequence ID" value="KAJ8119523.1"/>
    <property type="molecule type" value="Genomic_DNA"/>
</dbReference>
<keyword evidence="2" id="KW-1185">Reference proteome</keyword>
<evidence type="ECO:0000313" key="2">
    <source>
        <dbReference type="Proteomes" id="UP001153332"/>
    </source>
</evidence>
<name>A0ACC2IWG4_9PEZI</name>
<proteinExistence type="predicted"/>
<gene>
    <name evidence="1" type="ORF">O1611_g10595</name>
</gene>